<evidence type="ECO:0000313" key="3">
    <source>
        <dbReference type="Proteomes" id="UP001165685"/>
    </source>
</evidence>
<comment type="caution">
    <text evidence="2">The sequence shown here is derived from an EMBL/GenBank/DDBJ whole genome shotgun (WGS) entry which is preliminary data.</text>
</comment>
<evidence type="ECO:0000256" key="1">
    <source>
        <dbReference type="SAM" id="SignalP"/>
    </source>
</evidence>
<keyword evidence="3" id="KW-1185">Reference proteome</keyword>
<dbReference type="Proteomes" id="UP001165685">
    <property type="component" value="Unassembled WGS sequence"/>
</dbReference>
<sequence>MLRKITVAGALVGAAAGAVLMAAPAQATDQEFNSNLQGIPAQVCNANVGAAIGFAVPVLSPQSTGACTNGAISTLVK</sequence>
<reference evidence="2" key="1">
    <citation type="submission" date="2023-01" db="EMBL/GenBank/DDBJ databases">
        <title>Draft genome sequence of Nocardiopsis sp. LSu2-4 isolated from halophytes.</title>
        <authorList>
            <person name="Duangmal K."/>
            <person name="Chantavorakit T."/>
        </authorList>
    </citation>
    <scope>NUCLEOTIDE SEQUENCE</scope>
    <source>
        <strain evidence="2">LSu2-4</strain>
    </source>
</reference>
<dbReference type="EMBL" id="JAQFWP010000116">
    <property type="protein sequence ID" value="MDA2808924.1"/>
    <property type="molecule type" value="Genomic_DNA"/>
</dbReference>
<proteinExistence type="predicted"/>
<gene>
    <name evidence="2" type="ORF">O4U47_30745</name>
</gene>
<accession>A0ABT4TXC9</accession>
<feature type="chain" id="PRO_5045288761" description="Chaplin" evidence="1">
    <location>
        <begin position="28"/>
        <end position="77"/>
    </location>
</feature>
<protein>
    <recommendedName>
        <fullName evidence="4">Chaplin</fullName>
    </recommendedName>
</protein>
<name>A0ABT4TXC9_9ACTN</name>
<dbReference type="RefSeq" id="WP_270681509.1">
    <property type="nucleotide sequence ID" value="NZ_JAQFWP010000116.1"/>
</dbReference>
<evidence type="ECO:0008006" key="4">
    <source>
        <dbReference type="Google" id="ProtNLM"/>
    </source>
</evidence>
<keyword evidence="1" id="KW-0732">Signal</keyword>
<feature type="signal peptide" evidence="1">
    <location>
        <begin position="1"/>
        <end position="27"/>
    </location>
</feature>
<organism evidence="2 3">
    <name type="scientific">Nocardiopsis suaedae</name>
    <dbReference type="NCBI Taxonomy" id="3018444"/>
    <lineage>
        <taxon>Bacteria</taxon>
        <taxon>Bacillati</taxon>
        <taxon>Actinomycetota</taxon>
        <taxon>Actinomycetes</taxon>
        <taxon>Streptosporangiales</taxon>
        <taxon>Nocardiopsidaceae</taxon>
        <taxon>Nocardiopsis</taxon>
    </lineage>
</organism>
<evidence type="ECO:0000313" key="2">
    <source>
        <dbReference type="EMBL" id="MDA2808924.1"/>
    </source>
</evidence>